<dbReference type="Proteomes" id="UP000322981">
    <property type="component" value="Unassembled WGS sequence"/>
</dbReference>
<dbReference type="Pfam" id="PF14255">
    <property type="entry name" value="Zn_ribbon_21"/>
    <property type="match status" value="1"/>
</dbReference>
<evidence type="ECO:0000313" key="1">
    <source>
        <dbReference type="EMBL" id="KAA6182518.1"/>
    </source>
</evidence>
<evidence type="ECO:0000313" key="2">
    <source>
        <dbReference type="Proteomes" id="UP000322981"/>
    </source>
</evidence>
<name>A0A5M8FCC8_9GAMM</name>
<comment type="caution">
    <text evidence="1">The sequence shown here is derived from an EMBL/GenBank/DDBJ whole genome shotgun (WGS) entry which is preliminary data.</text>
</comment>
<proteinExistence type="predicted"/>
<dbReference type="RefSeq" id="WP_150094749.1">
    <property type="nucleotide sequence ID" value="NZ_JBFUOH010000064.1"/>
</dbReference>
<reference evidence="1 2" key="1">
    <citation type="submission" date="2019-09" db="EMBL/GenBank/DDBJ databases">
        <title>Whole-genome sequence of the purple sulfur bacterium Thiohalocapsa marina DSM 19078.</title>
        <authorList>
            <person name="Kyndt J.A."/>
            <person name="Meyer T.E."/>
        </authorList>
    </citation>
    <scope>NUCLEOTIDE SEQUENCE [LARGE SCALE GENOMIC DNA]</scope>
    <source>
        <strain evidence="1 2">DSM 19078</strain>
    </source>
</reference>
<protein>
    <submittedName>
        <fullName evidence="1">CPXCG motif-containing cysteine-rich protein</fullName>
    </submittedName>
</protein>
<dbReference type="OrthoDB" id="9814566at2"/>
<sequence length="63" mass="7026">MLEERQVQCPYCGEIIDAQVDCSACSHNYIEDCPVCCCPIEYEAEIDADGRLCSLTAFRDDDG</sequence>
<accession>A0A5M8FCC8</accession>
<dbReference type="InterPro" id="IPR025990">
    <property type="entry name" value="zinc_ribbon_bacterial"/>
</dbReference>
<keyword evidence="2" id="KW-1185">Reference proteome</keyword>
<organism evidence="1 2">
    <name type="scientific">Thiohalocapsa marina</name>
    <dbReference type="NCBI Taxonomy" id="424902"/>
    <lineage>
        <taxon>Bacteria</taxon>
        <taxon>Pseudomonadati</taxon>
        <taxon>Pseudomonadota</taxon>
        <taxon>Gammaproteobacteria</taxon>
        <taxon>Chromatiales</taxon>
        <taxon>Chromatiaceae</taxon>
        <taxon>Thiohalocapsa</taxon>
    </lineage>
</organism>
<dbReference type="AlphaFoldDB" id="A0A5M8FCC8"/>
<gene>
    <name evidence="1" type="ORF">F2Q65_17770</name>
</gene>
<dbReference type="EMBL" id="VWXX01000045">
    <property type="protein sequence ID" value="KAA6182518.1"/>
    <property type="molecule type" value="Genomic_DNA"/>
</dbReference>